<dbReference type="EMBL" id="QSAQ01000001">
    <property type="protein sequence ID" value="RGW71044.1"/>
    <property type="molecule type" value="Genomic_DNA"/>
</dbReference>
<dbReference type="Proteomes" id="UP000286077">
    <property type="component" value="Unassembled WGS sequence"/>
</dbReference>
<comment type="caution">
    <text evidence="1">The sequence shown here is derived from an EMBL/GenBank/DDBJ whole genome shotgun (WGS) entry which is preliminary data.</text>
</comment>
<evidence type="ECO:0000313" key="2">
    <source>
        <dbReference type="Proteomes" id="UP000286077"/>
    </source>
</evidence>
<organism evidence="1 2">
    <name type="scientific">Segatella copri</name>
    <dbReference type="NCBI Taxonomy" id="165179"/>
    <lineage>
        <taxon>Bacteria</taxon>
        <taxon>Pseudomonadati</taxon>
        <taxon>Bacteroidota</taxon>
        <taxon>Bacteroidia</taxon>
        <taxon>Bacteroidales</taxon>
        <taxon>Prevotellaceae</taxon>
        <taxon>Segatella</taxon>
    </lineage>
</organism>
<gene>
    <name evidence="1" type="ORF">DWV60_00590</name>
</gene>
<reference evidence="1 2" key="1">
    <citation type="submission" date="2018-08" db="EMBL/GenBank/DDBJ databases">
        <title>A genome reference for cultivated species of the human gut microbiota.</title>
        <authorList>
            <person name="Zou Y."/>
            <person name="Xue W."/>
            <person name="Luo G."/>
        </authorList>
    </citation>
    <scope>NUCLEOTIDE SEQUENCE [LARGE SCALE GENOMIC DNA]</scope>
    <source>
        <strain evidence="1 2">AF11-14</strain>
    </source>
</reference>
<protein>
    <submittedName>
        <fullName evidence="1">Uncharacterized protein</fullName>
    </submittedName>
</protein>
<sequence length="113" mass="13206">MNMEDKNLMSADVDIVVRFFSAIDRLKADGCIGGLKTITDRYGINRWNIMSLREKPTEYYGRFRPSWVQFLVRDYHINPYWLLLGSGEFYATGFTPEIVKNLNKNCTRKKQSA</sequence>
<dbReference type="AlphaFoldDB" id="A0AA92W8Y9"/>
<name>A0AA92W8Y9_9BACT</name>
<evidence type="ECO:0000313" key="1">
    <source>
        <dbReference type="EMBL" id="RGW71044.1"/>
    </source>
</evidence>
<proteinExistence type="predicted"/>
<accession>A0AA92W8Y9</accession>